<organism evidence="2 3">
    <name type="scientific">Diplogelasinospora grovesii</name>
    <dbReference type="NCBI Taxonomy" id="303347"/>
    <lineage>
        <taxon>Eukaryota</taxon>
        <taxon>Fungi</taxon>
        <taxon>Dikarya</taxon>
        <taxon>Ascomycota</taxon>
        <taxon>Pezizomycotina</taxon>
        <taxon>Sordariomycetes</taxon>
        <taxon>Sordariomycetidae</taxon>
        <taxon>Sordariales</taxon>
        <taxon>Diplogelasinosporaceae</taxon>
        <taxon>Diplogelasinospora</taxon>
    </lineage>
</organism>
<keyword evidence="1" id="KW-0812">Transmembrane</keyword>
<accession>A0AAN6MXD6</accession>
<evidence type="ECO:0000256" key="1">
    <source>
        <dbReference type="SAM" id="Phobius"/>
    </source>
</evidence>
<keyword evidence="1" id="KW-0472">Membrane</keyword>
<sequence>NTKSIILYKFEYPYLIYLIILNAVFYLIIIILLNNIFIMKVAILFTLKRDSLFFPNYLKRPARSFLSIFKKLIGKISSLLLT</sequence>
<evidence type="ECO:0000313" key="3">
    <source>
        <dbReference type="Proteomes" id="UP001303473"/>
    </source>
</evidence>
<reference evidence="3" key="1">
    <citation type="journal article" date="2023" name="Mol. Phylogenet. Evol.">
        <title>Genome-scale phylogeny and comparative genomics of the fungal order Sordariales.</title>
        <authorList>
            <person name="Hensen N."/>
            <person name="Bonometti L."/>
            <person name="Westerberg I."/>
            <person name="Brannstrom I.O."/>
            <person name="Guillou S."/>
            <person name="Cros-Aarteil S."/>
            <person name="Calhoun S."/>
            <person name="Haridas S."/>
            <person name="Kuo A."/>
            <person name="Mondo S."/>
            <person name="Pangilinan J."/>
            <person name="Riley R."/>
            <person name="LaButti K."/>
            <person name="Andreopoulos B."/>
            <person name="Lipzen A."/>
            <person name="Chen C."/>
            <person name="Yan M."/>
            <person name="Daum C."/>
            <person name="Ng V."/>
            <person name="Clum A."/>
            <person name="Steindorff A."/>
            <person name="Ohm R.A."/>
            <person name="Martin F."/>
            <person name="Silar P."/>
            <person name="Natvig D.O."/>
            <person name="Lalanne C."/>
            <person name="Gautier V."/>
            <person name="Ament-Velasquez S.L."/>
            <person name="Kruys A."/>
            <person name="Hutchinson M.I."/>
            <person name="Powell A.J."/>
            <person name="Barry K."/>
            <person name="Miller A.N."/>
            <person name="Grigoriev I.V."/>
            <person name="Debuchy R."/>
            <person name="Gladieux P."/>
            <person name="Hiltunen Thoren M."/>
            <person name="Johannesson H."/>
        </authorList>
    </citation>
    <scope>NUCLEOTIDE SEQUENCE [LARGE SCALE GENOMIC DNA]</scope>
    <source>
        <strain evidence="3">CBS 340.73</strain>
    </source>
</reference>
<name>A0AAN6MXD6_9PEZI</name>
<dbReference type="EMBL" id="MU853932">
    <property type="protein sequence ID" value="KAK3935251.1"/>
    <property type="molecule type" value="Genomic_DNA"/>
</dbReference>
<proteinExistence type="predicted"/>
<keyword evidence="3" id="KW-1185">Reference proteome</keyword>
<gene>
    <name evidence="2" type="ORF">QBC46DRAFT_272180</name>
</gene>
<keyword evidence="1" id="KW-1133">Transmembrane helix</keyword>
<protein>
    <submittedName>
        <fullName evidence="2">Uncharacterized protein</fullName>
    </submittedName>
</protein>
<comment type="caution">
    <text evidence="2">The sequence shown here is derived from an EMBL/GenBank/DDBJ whole genome shotgun (WGS) entry which is preliminary data.</text>
</comment>
<feature type="non-terminal residue" evidence="2">
    <location>
        <position position="1"/>
    </location>
</feature>
<dbReference type="Proteomes" id="UP001303473">
    <property type="component" value="Unassembled WGS sequence"/>
</dbReference>
<feature type="transmembrane region" description="Helical" evidence="1">
    <location>
        <begin position="14"/>
        <end position="38"/>
    </location>
</feature>
<evidence type="ECO:0000313" key="2">
    <source>
        <dbReference type="EMBL" id="KAK3935251.1"/>
    </source>
</evidence>
<dbReference type="AlphaFoldDB" id="A0AAN6MXD6"/>